<feature type="compositionally biased region" description="Low complexity" evidence="1">
    <location>
        <begin position="79"/>
        <end position="94"/>
    </location>
</feature>
<dbReference type="VEuPathDB" id="ToxoDB:TGFOU_202735"/>
<organism evidence="2 3">
    <name type="scientific">Toxoplasma gondii FOU</name>
    <dbReference type="NCBI Taxonomy" id="943167"/>
    <lineage>
        <taxon>Eukaryota</taxon>
        <taxon>Sar</taxon>
        <taxon>Alveolata</taxon>
        <taxon>Apicomplexa</taxon>
        <taxon>Conoidasida</taxon>
        <taxon>Coccidia</taxon>
        <taxon>Eucoccidiorida</taxon>
        <taxon>Eimeriorina</taxon>
        <taxon>Sarcocystidae</taxon>
        <taxon>Toxoplasma</taxon>
    </lineage>
</organism>
<reference evidence="2 3" key="1">
    <citation type="submission" date="2014-07" db="EMBL/GenBank/DDBJ databases">
        <authorList>
            <person name="Sibley D."/>
            <person name="Venepally P."/>
            <person name="Karamycheva S."/>
            <person name="Hadjithomas M."/>
            <person name="Khan A."/>
            <person name="Brunk B."/>
            <person name="Roos D."/>
            <person name="Caler E."/>
            <person name="Lorenzi H."/>
        </authorList>
    </citation>
    <scope>NUCLEOTIDE SEQUENCE [LARGE SCALE GENOMIC DNA]</scope>
    <source>
        <strain evidence="2 3">FOU</strain>
    </source>
</reference>
<evidence type="ECO:0000313" key="2">
    <source>
        <dbReference type="EMBL" id="KFG53670.1"/>
    </source>
</evidence>
<protein>
    <submittedName>
        <fullName evidence="2">Uncharacterized protein</fullName>
    </submittedName>
</protein>
<dbReference type="EMBL" id="AEYH02000815">
    <property type="protein sequence ID" value="KFG53670.1"/>
    <property type="molecule type" value="Genomic_DNA"/>
</dbReference>
<comment type="caution">
    <text evidence="2">The sequence shown here is derived from an EMBL/GenBank/DDBJ whole genome shotgun (WGS) entry which is preliminary data.</text>
</comment>
<proteinExistence type="predicted"/>
<sequence length="113" mass="12061">MRVLKNCVTLRSVPSRFCGGAKSSFQIQCASASGDKPSGRLCAWTAKSDMQTEGETEKKQGKRFVSGRPRSCAGHWPGRRGAASSSRPSRNSPRTMRAFGASTARGEPGINAL</sequence>
<gene>
    <name evidence="2" type="ORF">TGFOU_202735</name>
</gene>
<evidence type="ECO:0000313" key="3">
    <source>
        <dbReference type="Proteomes" id="UP000028838"/>
    </source>
</evidence>
<dbReference type="AlphaFoldDB" id="A0A086LAK2"/>
<name>A0A086LAK2_TOXGO</name>
<evidence type="ECO:0000256" key="1">
    <source>
        <dbReference type="SAM" id="MobiDB-lite"/>
    </source>
</evidence>
<dbReference type="Proteomes" id="UP000028838">
    <property type="component" value="Unassembled WGS sequence"/>
</dbReference>
<accession>A0A086LAK2</accession>
<feature type="region of interest" description="Disordered" evidence="1">
    <location>
        <begin position="48"/>
        <end position="113"/>
    </location>
</feature>